<dbReference type="InterPro" id="IPR013536">
    <property type="entry name" value="WLM_dom"/>
</dbReference>
<dbReference type="GO" id="GO:0008237">
    <property type="term" value="F:metallopeptidase activity"/>
    <property type="evidence" value="ECO:0007669"/>
    <property type="project" value="TreeGrafter"/>
</dbReference>
<dbReference type="Gene3D" id="2.30.30.380">
    <property type="entry name" value="Zn-finger domain of Sec23/24"/>
    <property type="match status" value="1"/>
</dbReference>
<dbReference type="STRING" id="71717.A0A4Y7TYY5"/>
<dbReference type="PROSITE" id="PS01358">
    <property type="entry name" value="ZF_RANBP2_1"/>
    <property type="match status" value="1"/>
</dbReference>
<dbReference type="InterPro" id="IPR036443">
    <property type="entry name" value="Znf_RanBP2_sf"/>
</dbReference>
<dbReference type="PANTHER" id="PTHR46622">
    <property type="entry name" value="DNA-DEPENDENT METALLOPROTEASE WSS1"/>
    <property type="match status" value="1"/>
</dbReference>
<dbReference type="EMBL" id="QPFP01000002">
    <property type="protein sequence ID" value="TEB38782.1"/>
    <property type="molecule type" value="Genomic_DNA"/>
</dbReference>
<dbReference type="Pfam" id="PF08325">
    <property type="entry name" value="WLM"/>
    <property type="match status" value="1"/>
</dbReference>
<dbReference type="Proteomes" id="UP000298030">
    <property type="component" value="Unassembled WGS sequence"/>
</dbReference>
<feature type="region of interest" description="Disordered" evidence="5">
    <location>
        <begin position="291"/>
        <end position="357"/>
    </location>
</feature>
<dbReference type="PANTHER" id="PTHR46622:SF1">
    <property type="entry name" value="DNA-DEPENDENT METALLOPROTEASE WSS1"/>
    <property type="match status" value="1"/>
</dbReference>
<dbReference type="OrthoDB" id="261960at2759"/>
<dbReference type="GO" id="GO:0005634">
    <property type="term" value="C:nucleus"/>
    <property type="evidence" value="ECO:0007669"/>
    <property type="project" value="TreeGrafter"/>
</dbReference>
<dbReference type="SMART" id="SM00547">
    <property type="entry name" value="ZnF_RBZ"/>
    <property type="match status" value="1"/>
</dbReference>
<evidence type="ECO:0000256" key="3">
    <source>
        <dbReference type="ARBA" id="ARBA00022833"/>
    </source>
</evidence>
<dbReference type="Pfam" id="PF00641">
    <property type="entry name" value="Zn_ribbon_RanBP"/>
    <property type="match status" value="1"/>
</dbReference>
<dbReference type="InterPro" id="IPR053000">
    <property type="entry name" value="WSS1-like_metalloprotease"/>
</dbReference>
<gene>
    <name evidence="8" type="ORF">FA13DRAFT_404628</name>
</gene>
<comment type="caution">
    <text evidence="8">The sequence shown here is derived from an EMBL/GenBank/DDBJ whole genome shotgun (WGS) entry which is preliminary data.</text>
</comment>
<feature type="region of interest" description="Disordered" evidence="5">
    <location>
        <begin position="182"/>
        <end position="201"/>
    </location>
</feature>
<evidence type="ECO:0000256" key="5">
    <source>
        <dbReference type="SAM" id="MobiDB-lite"/>
    </source>
</evidence>
<evidence type="ECO:0000259" key="7">
    <source>
        <dbReference type="PROSITE" id="PS51397"/>
    </source>
</evidence>
<keyword evidence="3" id="KW-0862">Zinc</keyword>
<dbReference type="SUPFAM" id="SSF90209">
    <property type="entry name" value="Ran binding protein zinc finger-like"/>
    <property type="match status" value="1"/>
</dbReference>
<feature type="domain" description="RanBP2-type" evidence="6">
    <location>
        <begin position="357"/>
        <end position="387"/>
    </location>
</feature>
<evidence type="ECO:0000256" key="4">
    <source>
        <dbReference type="PROSITE-ProRule" id="PRU00322"/>
    </source>
</evidence>
<dbReference type="InterPro" id="IPR001876">
    <property type="entry name" value="Znf_RanBP2"/>
</dbReference>
<organism evidence="8 9">
    <name type="scientific">Coprinellus micaceus</name>
    <name type="common">Glistening ink-cap mushroom</name>
    <name type="synonym">Coprinus micaceus</name>
    <dbReference type="NCBI Taxonomy" id="71717"/>
    <lineage>
        <taxon>Eukaryota</taxon>
        <taxon>Fungi</taxon>
        <taxon>Dikarya</taxon>
        <taxon>Basidiomycota</taxon>
        <taxon>Agaricomycotina</taxon>
        <taxon>Agaricomycetes</taxon>
        <taxon>Agaricomycetidae</taxon>
        <taxon>Agaricales</taxon>
        <taxon>Agaricineae</taxon>
        <taxon>Psathyrellaceae</taxon>
        <taxon>Coprinellus</taxon>
    </lineage>
</organism>
<accession>A0A4Y7TYY5</accession>
<name>A0A4Y7TYY5_COPMI</name>
<evidence type="ECO:0000256" key="2">
    <source>
        <dbReference type="ARBA" id="ARBA00022771"/>
    </source>
</evidence>
<feature type="compositionally biased region" description="Low complexity" evidence="5">
    <location>
        <begin position="342"/>
        <end position="354"/>
    </location>
</feature>
<protein>
    <submittedName>
        <fullName evidence="8">WLM-domain-containing protein</fullName>
    </submittedName>
</protein>
<feature type="compositionally biased region" description="Gly residues" evidence="5">
    <location>
        <begin position="182"/>
        <end position="197"/>
    </location>
</feature>
<evidence type="ECO:0000256" key="1">
    <source>
        <dbReference type="ARBA" id="ARBA00022723"/>
    </source>
</evidence>
<dbReference type="PROSITE" id="PS51397">
    <property type="entry name" value="WLM"/>
    <property type="match status" value="1"/>
</dbReference>
<keyword evidence="2 4" id="KW-0863">Zinc-finger</keyword>
<reference evidence="8 9" key="1">
    <citation type="journal article" date="2019" name="Nat. Ecol. Evol.">
        <title>Megaphylogeny resolves global patterns of mushroom evolution.</title>
        <authorList>
            <person name="Varga T."/>
            <person name="Krizsan K."/>
            <person name="Foldi C."/>
            <person name="Dima B."/>
            <person name="Sanchez-Garcia M."/>
            <person name="Sanchez-Ramirez S."/>
            <person name="Szollosi G.J."/>
            <person name="Szarkandi J.G."/>
            <person name="Papp V."/>
            <person name="Albert L."/>
            <person name="Andreopoulos W."/>
            <person name="Angelini C."/>
            <person name="Antonin V."/>
            <person name="Barry K.W."/>
            <person name="Bougher N.L."/>
            <person name="Buchanan P."/>
            <person name="Buyck B."/>
            <person name="Bense V."/>
            <person name="Catcheside P."/>
            <person name="Chovatia M."/>
            <person name="Cooper J."/>
            <person name="Damon W."/>
            <person name="Desjardin D."/>
            <person name="Finy P."/>
            <person name="Geml J."/>
            <person name="Haridas S."/>
            <person name="Hughes K."/>
            <person name="Justo A."/>
            <person name="Karasinski D."/>
            <person name="Kautmanova I."/>
            <person name="Kiss B."/>
            <person name="Kocsube S."/>
            <person name="Kotiranta H."/>
            <person name="LaButti K.M."/>
            <person name="Lechner B.E."/>
            <person name="Liimatainen K."/>
            <person name="Lipzen A."/>
            <person name="Lukacs Z."/>
            <person name="Mihaltcheva S."/>
            <person name="Morgado L.N."/>
            <person name="Niskanen T."/>
            <person name="Noordeloos M.E."/>
            <person name="Ohm R.A."/>
            <person name="Ortiz-Santana B."/>
            <person name="Ovrebo C."/>
            <person name="Racz N."/>
            <person name="Riley R."/>
            <person name="Savchenko A."/>
            <person name="Shiryaev A."/>
            <person name="Soop K."/>
            <person name="Spirin V."/>
            <person name="Szebenyi C."/>
            <person name="Tomsovsky M."/>
            <person name="Tulloss R.E."/>
            <person name="Uehling J."/>
            <person name="Grigoriev I.V."/>
            <person name="Vagvolgyi C."/>
            <person name="Papp T."/>
            <person name="Martin F.M."/>
            <person name="Miettinen O."/>
            <person name="Hibbett D.S."/>
            <person name="Nagy L.G."/>
        </authorList>
    </citation>
    <scope>NUCLEOTIDE SEQUENCE [LARGE SCALE GENOMIC DNA]</scope>
    <source>
        <strain evidence="8 9">FP101781</strain>
    </source>
</reference>
<feature type="region of interest" description="Disordered" evidence="5">
    <location>
        <begin position="219"/>
        <end position="246"/>
    </location>
</feature>
<evidence type="ECO:0000259" key="6">
    <source>
        <dbReference type="PROSITE" id="PS50199"/>
    </source>
</evidence>
<dbReference type="GO" id="GO:0006281">
    <property type="term" value="P:DNA repair"/>
    <property type="evidence" value="ECO:0007669"/>
    <property type="project" value="TreeGrafter"/>
</dbReference>
<feature type="compositionally biased region" description="Basic and acidic residues" evidence="5">
    <location>
        <begin position="234"/>
        <end position="246"/>
    </location>
</feature>
<feature type="compositionally biased region" description="Polar residues" evidence="5">
    <location>
        <begin position="305"/>
        <end position="315"/>
    </location>
</feature>
<dbReference type="PROSITE" id="PS50199">
    <property type="entry name" value="ZF_RANBP2_2"/>
    <property type="match status" value="1"/>
</dbReference>
<dbReference type="AlphaFoldDB" id="A0A4Y7TYY5"/>
<evidence type="ECO:0000313" key="9">
    <source>
        <dbReference type="Proteomes" id="UP000298030"/>
    </source>
</evidence>
<keyword evidence="1" id="KW-0479">Metal-binding</keyword>
<sequence>MSRPSNTFVLSITHLKDRPNEKHALDLLKKIVSLVKPIMRKHGWVLPELAEFFPDQTNLLGMNMNMGQKIMLRLRPHHSPTWFLEEEEILQTMLHELTHNVHGPHDDKFYKFLSGLQDEYEELRRKGYSGEGFFTPGQRLGGSTAYVNGRALSHNPPPAAGRLKALEAAEKRKQVSRVLGGVAGGSRTLGGRGGNRSGTGRVLTPRELAAQAAERRMRDTTECGSQQPIASIQRESDKASREGVKNDVIDLTMDDDMWEPDWISDDENPALHADTKGGWSDDEVEIVKDLHLIPPRDPVAGPSFRTGQGTSSRNPIANARDPNRRAVSDPYPRAGPSTQANSGAARPPASSSSKRPQEHLKWQCEICTLINEPIALQCDACGMRRPPDQKAGWTCLACGETGMPHEFWTCRACGVVKSSS</sequence>
<evidence type="ECO:0000313" key="8">
    <source>
        <dbReference type="EMBL" id="TEB38782.1"/>
    </source>
</evidence>
<feature type="domain" description="WLM" evidence="7">
    <location>
        <begin position="1"/>
        <end position="218"/>
    </location>
</feature>
<keyword evidence="9" id="KW-1185">Reference proteome</keyword>
<dbReference type="GO" id="GO:0008270">
    <property type="term" value="F:zinc ion binding"/>
    <property type="evidence" value="ECO:0007669"/>
    <property type="project" value="UniProtKB-KW"/>
</dbReference>
<proteinExistence type="predicted"/>